<gene>
    <name evidence="1" type="ORF">EJN92_17890</name>
</gene>
<dbReference type="RefSeq" id="WP_126129061.1">
    <property type="nucleotide sequence ID" value="NZ_CP034464.1"/>
</dbReference>
<reference evidence="1 2" key="1">
    <citation type="journal article" date="2011" name="Int. J. Syst. Evol. Microbiol.">
        <title>Description of Undibacterium oligocarboniphilum sp. nov., isolated from purified water, and Undibacterium pigrum strain CCUG 49012 as the type strain of Undibacterium parvum sp. nov., and emended descriptions of the genus Undibacterium and the species Undibacterium pigrum.</title>
        <authorList>
            <person name="Eder W."/>
            <person name="Wanner G."/>
            <person name="Ludwig W."/>
            <person name="Busse H.J."/>
            <person name="Ziemke-Kageler F."/>
            <person name="Lang E."/>
        </authorList>
    </citation>
    <scope>NUCLEOTIDE SEQUENCE [LARGE SCALE GENOMIC DNA]</scope>
    <source>
        <strain evidence="1 2">DSM 23061</strain>
    </source>
</reference>
<proteinExistence type="predicted"/>
<keyword evidence="2" id="KW-1185">Reference proteome</keyword>
<organism evidence="1 2">
    <name type="scientific">Undibacterium parvum</name>
    <dbReference type="NCBI Taxonomy" id="401471"/>
    <lineage>
        <taxon>Bacteria</taxon>
        <taxon>Pseudomonadati</taxon>
        <taxon>Pseudomonadota</taxon>
        <taxon>Betaproteobacteria</taxon>
        <taxon>Burkholderiales</taxon>
        <taxon>Oxalobacteraceae</taxon>
        <taxon>Undibacterium</taxon>
    </lineage>
</organism>
<protein>
    <submittedName>
        <fullName evidence="1">DUF2863 family protein</fullName>
    </submittedName>
</protein>
<accession>A0A3Q9BSQ8</accession>
<sequence length="408" mass="45400">MRRSPEKKSNKLVADGMRLANLSLAVAQSASRIEDIAWQAQLDTLVAKNLQQKHQSVLDAAAEHLFKNHPNAYEVLLETMESICTSSRIEYKNEQYDVLLMVAPVLAWSRFEIASGAIPAAKTEAITSLWQQLLLSEQARLRILPHLFAIDQLPPTHCDAYALMEKTVFNLLKQEAPLAPQELPQTVPFLADSRYLLGVVVVPAGQPLFRWQSIASPFDCALAKSEILARWQEQAAPIVMRLLPGCSVELLLPEAYYTACREADIRIRPISIRSAVFYLTQTLEVEASELNAIVAGFGTQEVPGQIDEYRVSFTLSNAPEVIYGVVWPLYQQDDEINAMGNADDDNLPGEIPAILLECGVNNLLRIPDIFAMEFCDDCSAPLFSDKEGDLVHTEMPESTPPQGSEHFH</sequence>
<dbReference type="Pfam" id="PF11062">
    <property type="entry name" value="DUF2863"/>
    <property type="match status" value="1"/>
</dbReference>
<dbReference type="Proteomes" id="UP000275663">
    <property type="component" value="Chromosome"/>
</dbReference>
<dbReference type="EMBL" id="CP034464">
    <property type="protein sequence ID" value="AZP13692.1"/>
    <property type="molecule type" value="Genomic_DNA"/>
</dbReference>
<dbReference type="InterPro" id="IPR021292">
    <property type="entry name" value="DUF2863"/>
</dbReference>
<name>A0A3Q9BSQ8_9BURK</name>
<evidence type="ECO:0000313" key="2">
    <source>
        <dbReference type="Proteomes" id="UP000275663"/>
    </source>
</evidence>
<evidence type="ECO:0000313" key="1">
    <source>
        <dbReference type="EMBL" id="AZP13692.1"/>
    </source>
</evidence>
<dbReference type="OrthoDB" id="5291868at2"/>
<dbReference type="KEGG" id="upv:EJN92_17890"/>
<dbReference type="AlphaFoldDB" id="A0A3Q9BSQ8"/>